<dbReference type="Gene3D" id="3.40.50.1980">
    <property type="entry name" value="Nitrogenase molybdenum iron protein domain"/>
    <property type="match status" value="2"/>
</dbReference>
<dbReference type="STRING" id="1255043.TVNIR_2660"/>
<dbReference type="Proteomes" id="UP000010809">
    <property type="component" value="Chromosome"/>
</dbReference>
<sequence length="369" mass="40774">MHPLLRFLLLFLIAGAALGSERTVVDLAGREVVLPDPVERILLGEGRFVPALAILEREDPLARVVGMLGEFERFDPASYAQYRERFPEIDDIVRTGRSTGESFSIEQALALRADLAIFGLEGHGPSPHDRETLRRLEAAGVAVLFIDFRSEPILNTPPSIALLGEALGRRAEAQEFLHLYRWELERVTARLADATTGRPSVFIENHVGLSQECCSTMGDGMMGRFVELAGGRNIARELIPGTHGTLSLEFLLTEQPEVYIGTAIGRDADDGARNIVLGAGVTQKVARDSLRRATQRRGISGLKAIGDGRAFGIWHHFYTSPLNVAAVQVFAKWLHPDLFHDLDPDATLRMLHERFQPVPLDGTYWVGLQ</sequence>
<dbReference type="InterPro" id="IPR050902">
    <property type="entry name" value="ABC_Transporter_SBP"/>
</dbReference>
<name>L0E0X2_THIND</name>
<dbReference type="Pfam" id="PF01497">
    <property type="entry name" value="Peripla_BP_2"/>
    <property type="match status" value="1"/>
</dbReference>
<dbReference type="InterPro" id="IPR002491">
    <property type="entry name" value="ABC_transptr_periplasmic_BD"/>
</dbReference>
<dbReference type="PANTHER" id="PTHR30535">
    <property type="entry name" value="VITAMIN B12-BINDING PROTEIN"/>
    <property type="match status" value="1"/>
</dbReference>
<proteinExistence type="predicted"/>
<dbReference type="KEGG" id="tni:TVNIR_2660"/>
<dbReference type="PATRIC" id="fig|1255043.3.peg.2686"/>
<dbReference type="AlphaFoldDB" id="L0E0X2"/>
<evidence type="ECO:0000313" key="2">
    <source>
        <dbReference type="EMBL" id="AGA34301.1"/>
    </source>
</evidence>
<dbReference type="eggNOG" id="COG0614">
    <property type="taxonomic scope" value="Bacteria"/>
</dbReference>
<evidence type="ECO:0000259" key="1">
    <source>
        <dbReference type="PROSITE" id="PS50983"/>
    </source>
</evidence>
<accession>L0E0X2</accession>
<dbReference type="EMBL" id="CP003989">
    <property type="protein sequence ID" value="AGA34301.1"/>
    <property type="molecule type" value="Genomic_DNA"/>
</dbReference>
<organism evidence="2 3">
    <name type="scientific">Thioalkalivibrio nitratireducens (strain DSM 14787 / UNIQEM 213 / ALEN2)</name>
    <dbReference type="NCBI Taxonomy" id="1255043"/>
    <lineage>
        <taxon>Bacteria</taxon>
        <taxon>Pseudomonadati</taxon>
        <taxon>Pseudomonadota</taxon>
        <taxon>Gammaproteobacteria</taxon>
        <taxon>Chromatiales</taxon>
        <taxon>Ectothiorhodospiraceae</taxon>
        <taxon>Thioalkalivibrio</taxon>
    </lineage>
</organism>
<dbReference type="SUPFAM" id="SSF53807">
    <property type="entry name" value="Helical backbone' metal receptor"/>
    <property type="match status" value="1"/>
</dbReference>
<reference evidence="2" key="1">
    <citation type="submission" date="2015-12" db="EMBL/GenBank/DDBJ databases">
        <authorList>
            <person name="Tikhonova T.V."/>
            <person name="Pavlov A.R."/>
            <person name="Beletsky A.V."/>
            <person name="Mardanov A.V."/>
            <person name="Sorokin D.Y."/>
            <person name="Ravin N.V."/>
            <person name="Popov V.O."/>
        </authorList>
    </citation>
    <scope>NUCLEOTIDE SEQUENCE</scope>
    <source>
        <strain evidence="2">DSM 14787</strain>
    </source>
</reference>
<dbReference type="PROSITE" id="PS50983">
    <property type="entry name" value="FE_B12_PBP"/>
    <property type="match status" value="1"/>
</dbReference>
<keyword evidence="3" id="KW-1185">Reference proteome</keyword>
<dbReference type="RefSeq" id="WP_015259412.1">
    <property type="nucleotide sequence ID" value="NC_019902.2"/>
</dbReference>
<dbReference type="HOGENOM" id="CLU_038034_5_0_6"/>
<dbReference type="PANTHER" id="PTHR30535:SF34">
    <property type="entry name" value="MOLYBDATE-BINDING PROTEIN MOLA"/>
    <property type="match status" value="1"/>
</dbReference>
<evidence type="ECO:0000313" key="3">
    <source>
        <dbReference type="Proteomes" id="UP000010809"/>
    </source>
</evidence>
<feature type="domain" description="Fe/B12 periplasmic-binding" evidence="1">
    <location>
        <begin position="40"/>
        <end position="342"/>
    </location>
</feature>
<protein>
    <submittedName>
        <fullName evidence="2">ABC-type Fe3+-hydroxamate transport system periplasmic component-like protein</fullName>
    </submittedName>
</protein>
<gene>
    <name evidence="2" type="ordered locus">TVNIR_2660</name>
</gene>
<dbReference type="OrthoDB" id="9775594at2"/>